<dbReference type="EMBL" id="MF979561">
    <property type="protein sequence ID" value="ATS93698.1"/>
    <property type="molecule type" value="Genomic_DNA"/>
</dbReference>
<dbReference type="Proteomes" id="UP000241876">
    <property type="component" value="Genome"/>
</dbReference>
<evidence type="ECO:0000313" key="2">
    <source>
        <dbReference type="Proteomes" id="UP000241876"/>
    </source>
</evidence>
<dbReference type="Pfam" id="PF17212">
    <property type="entry name" value="Tube"/>
    <property type="match status" value="1"/>
</dbReference>
<reference evidence="1 2" key="1">
    <citation type="submission" date="2017-09" db="EMBL/GenBank/DDBJ databases">
        <title>Complete genome sequence of bacteriophage (DU_PP_II) infecting Pectobacterium spp.</title>
        <authorList>
            <person name="Park T.-H."/>
        </authorList>
    </citation>
    <scope>NUCLEOTIDE SEQUENCE [LARGE SCALE GENOMIC DNA]</scope>
</reference>
<evidence type="ECO:0000313" key="1">
    <source>
        <dbReference type="EMBL" id="ATS93698.1"/>
    </source>
</evidence>
<proteinExistence type="predicted"/>
<organism evidence="1 2">
    <name type="scientific">Pectobacterium phage DU_PP_II</name>
    <dbReference type="NCBI Taxonomy" id="2041489"/>
    <lineage>
        <taxon>Viruses</taxon>
        <taxon>Duplodnaviria</taxon>
        <taxon>Heunggongvirae</taxon>
        <taxon>Uroviricota</taxon>
        <taxon>Caudoviricetes</taxon>
        <taxon>Autographivirales</taxon>
        <taxon>Autotranscriptaviridae</taxon>
        <taxon>Studiervirinae</taxon>
        <taxon>Unyawovirus</taxon>
        <taxon>Unyawovirus DUPPII</taxon>
    </lineage>
</organism>
<gene>
    <name evidence="1" type="ORF">P2B40kb_p031</name>
</gene>
<accession>A0A2D2W5X8</accession>
<sequence length="196" mass="22068">MRSVEMNIESGEELSAVNDILSAIGEPPVSTLEGDSNADVANARRLLNKVNRQIQAKGWTFNIEEGATLEPDIFSNLIMYSSDYLSILSAGTQSIYVNRGGYLYDRTAKTDRFTAPVTVNLIRLKEFDEMPECFRTWIVTKAARQFNARFFGAPEVEGSLQEEEAQAEKDCFEYELDYGVYNMLDGDTFVQGLLTR</sequence>
<keyword evidence="2" id="KW-1185">Reference proteome</keyword>
<dbReference type="InterPro" id="IPR033767">
    <property type="entry name" value="Tail_Gp11"/>
</dbReference>
<protein>
    <submittedName>
        <fullName evidence="1">Tail tubular protein A</fullName>
    </submittedName>
</protein>
<name>A0A2D2W5X8_9CAUD</name>